<proteinExistence type="predicted"/>
<accession>A0A840V4Z8</accession>
<gene>
    <name evidence="3" type="ORF">HNR46_000089</name>
</gene>
<keyword evidence="1" id="KW-1133">Transmembrane helix</keyword>
<protein>
    <submittedName>
        <fullName evidence="3">Very-short-patch-repair endonuclease</fullName>
    </submittedName>
</protein>
<evidence type="ECO:0000259" key="2">
    <source>
        <dbReference type="Pfam" id="PF10881"/>
    </source>
</evidence>
<keyword evidence="3" id="KW-0378">Hydrolase</keyword>
<dbReference type="AlphaFoldDB" id="A0A840V4Z8"/>
<evidence type="ECO:0000313" key="3">
    <source>
        <dbReference type="EMBL" id="MBB5349868.1"/>
    </source>
</evidence>
<keyword evidence="1" id="KW-0472">Membrane</keyword>
<keyword evidence="3" id="KW-0540">Nuclease</keyword>
<organism evidence="3 4">
    <name type="scientific">Haloferula luteola</name>
    <dbReference type="NCBI Taxonomy" id="595692"/>
    <lineage>
        <taxon>Bacteria</taxon>
        <taxon>Pseudomonadati</taxon>
        <taxon>Verrucomicrobiota</taxon>
        <taxon>Verrucomicrobiia</taxon>
        <taxon>Verrucomicrobiales</taxon>
        <taxon>Verrucomicrobiaceae</taxon>
        <taxon>Haloferula</taxon>
    </lineage>
</organism>
<sequence length="169" mass="18563">MDSNQIFLLGVMVVLLVIAKKLGASGGSGRRARIDYVHKPLLTPAERSFFGVLQSVVPPGYFVAIKPRMADVLDPSPKLRGRVRHATFFRISSKHFDFVVCETGGFEPVVVIELDDSSHNKSRAKATDFFKDQSLASAKLPILRVKAARSYVAADLAASLNQKVSERFS</sequence>
<dbReference type="EMBL" id="JACHFD010000001">
    <property type="protein sequence ID" value="MBB5349868.1"/>
    <property type="molecule type" value="Genomic_DNA"/>
</dbReference>
<evidence type="ECO:0000256" key="1">
    <source>
        <dbReference type="SAM" id="Phobius"/>
    </source>
</evidence>
<evidence type="ECO:0000313" key="4">
    <source>
        <dbReference type="Proteomes" id="UP000557717"/>
    </source>
</evidence>
<dbReference type="RefSeq" id="WP_184014744.1">
    <property type="nucleotide sequence ID" value="NZ_JACHFD010000001.1"/>
</dbReference>
<name>A0A840V4Z8_9BACT</name>
<feature type="domain" description="DUF2726" evidence="2">
    <location>
        <begin position="39"/>
        <end position="160"/>
    </location>
</feature>
<dbReference type="InterPro" id="IPR024402">
    <property type="entry name" value="DUF2726"/>
</dbReference>
<keyword evidence="1" id="KW-0812">Transmembrane</keyword>
<dbReference type="Pfam" id="PF10881">
    <property type="entry name" value="DUF2726"/>
    <property type="match status" value="1"/>
</dbReference>
<keyword evidence="4" id="KW-1185">Reference proteome</keyword>
<keyword evidence="3" id="KW-0255">Endonuclease</keyword>
<dbReference type="GO" id="GO:0004519">
    <property type="term" value="F:endonuclease activity"/>
    <property type="evidence" value="ECO:0007669"/>
    <property type="project" value="UniProtKB-KW"/>
</dbReference>
<feature type="transmembrane region" description="Helical" evidence="1">
    <location>
        <begin position="6"/>
        <end position="23"/>
    </location>
</feature>
<comment type="caution">
    <text evidence="3">The sequence shown here is derived from an EMBL/GenBank/DDBJ whole genome shotgun (WGS) entry which is preliminary data.</text>
</comment>
<reference evidence="3 4" key="1">
    <citation type="submission" date="2020-08" db="EMBL/GenBank/DDBJ databases">
        <title>Genomic Encyclopedia of Type Strains, Phase IV (KMG-IV): sequencing the most valuable type-strain genomes for metagenomic binning, comparative biology and taxonomic classification.</title>
        <authorList>
            <person name="Goeker M."/>
        </authorList>
    </citation>
    <scope>NUCLEOTIDE SEQUENCE [LARGE SCALE GENOMIC DNA]</scope>
    <source>
        <strain evidence="3 4">YC6886</strain>
    </source>
</reference>
<dbReference type="Proteomes" id="UP000557717">
    <property type="component" value="Unassembled WGS sequence"/>
</dbReference>